<evidence type="ECO:0000313" key="1">
    <source>
        <dbReference type="EMBL" id="RZC51033.1"/>
    </source>
</evidence>
<proteinExistence type="predicted"/>
<organism evidence="1 2">
    <name type="scientific">Papaver somniferum</name>
    <name type="common">Opium poppy</name>
    <dbReference type="NCBI Taxonomy" id="3469"/>
    <lineage>
        <taxon>Eukaryota</taxon>
        <taxon>Viridiplantae</taxon>
        <taxon>Streptophyta</taxon>
        <taxon>Embryophyta</taxon>
        <taxon>Tracheophyta</taxon>
        <taxon>Spermatophyta</taxon>
        <taxon>Magnoliopsida</taxon>
        <taxon>Ranunculales</taxon>
        <taxon>Papaveraceae</taxon>
        <taxon>Papaveroideae</taxon>
        <taxon>Papaver</taxon>
    </lineage>
</organism>
<keyword evidence="2" id="KW-1185">Reference proteome</keyword>
<dbReference type="AlphaFoldDB" id="A0A4Y7IQ92"/>
<accession>A0A4Y7IQ92</accession>
<protein>
    <submittedName>
        <fullName evidence="1">Uncharacterized protein</fullName>
    </submittedName>
</protein>
<dbReference type="EMBL" id="CM010716">
    <property type="protein sequence ID" value="RZC51033.1"/>
    <property type="molecule type" value="Genomic_DNA"/>
</dbReference>
<dbReference type="Gramene" id="RZC51033">
    <property type="protein sequence ID" value="RZC51033"/>
    <property type="gene ID" value="C5167_019463"/>
</dbReference>
<reference evidence="1 2" key="1">
    <citation type="journal article" date="2018" name="Science">
        <title>The opium poppy genome and morphinan production.</title>
        <authorList>
            <person name="Guo L."/>
            <person name="Winzer T."/>
            <person name="Yang X."/>
            <person name="Li Y."/>
            <person name="Ning Z."/>
            <person name="He Z."/>
            <person name="Teodor R."/>
            <person name="Lu Y."/>
            <person name="Bowser T.A."/>
            <person name="Graham I.A."/>
            <person name="Ye K."/>
        </authorList>
    </citation>
    <scope>NUCLEOTIDE SEQUENCE [LARGE SCALE GENOMIC DNA]</scope>
    <source>
        <strain evidence="2">cv. HN1</strain>
        <tissue evidence="1">Leaves</tissue>
    </source>
</reference>
<evidence type="ECO:0000313" key="2">
    <source>
        <dbReference type="Proteomes" id="UP000316621"/>
    </source>
</evidence>
<gene>
    <name evidence="1" type="ORF">C5167_019463</name>
</gene>
<dbReference type="Proteomes" id="UP000316621">
    <property type="component" value="Chromosome 2"/>
</dbReference>
<name>A0A4Y7IQ92_PAPSO</name>
<sequence>MMQVKSSWMQLSTFGVKNVASGNSSLSQRTKQYTLVLQTLTKEKAKLLYQAGQQTVFKHTRGESESLGRELKFCKIGCAPTSKVDFIDIAPRAQFRTKIEGVFRNVNSPTSSLPSKTFTSLGGRSCCSKPDHSCPVAQNQTKSNLRKVVFKYVCVNDESQEASRPVKPIIRKVLEIPSVLYRAIKEATELISGQTVSEIHCVEASHFKERIRRMMNSVADAFNVNCTIGNIEKTEDSFPNGKILRLDLDDLFKIRVWEIITGGDKHVLDIIMSELKRNGFALRKIL</sequence>